<evidence type="ECO:0000313" key="1">
    <source>
        <dbReference type="EMBL" id="CAB4904310.1"/>
    </source>
</evidence>
<gene>
    <name evidence="1" type="ORF">UFOPK3495_01157</name>
    <name evidence="2" type="ORF">UFOPK4237_00440</name>
</gene>
<protein>
    <submittedName>
        <fullName evidence="2">Unannotated protein</fullName>
    </submittedName>
</protein>
<sequence>MNPASQPILVVMDYRGGNRFQRCLDSIATSEQFFSRIVISVTAELDSEDIQTAEQYKREHPNSKVEIICTQVELPTMQHQAFWVDYLKRTGVHNSDWIYWLAYDDQVHASGIELLLDADGSWPLEPGTAYFGPWAMRHEKADEVLTGTWQEPLESWTSFPESGPTRLSVISWIARQLKQPTYMQMSGSVCSFESFLQVRTGRPRKKGPMRIEMAVASATCNTQVAEFAEPISIIYGRPNSDRSSYGSSARKEDKHLVLWLARFALAHPSSIPSLIRQSFAIAVRHLGIGAGSETKVDEAWVVRGVVKP</sequence>
<reference evidence="2" key="1">
    <citation type="submission" date="2020-05" db="EMBL/GenBank/DDBJ databases">
        <authorList>
            <person name="Chiriac C."/>
            <person name="Salcher M."/>
            <person name="Ghai R."/>
            <person name="Kavagutti S V."/>
        </authorList>
    </citation>
    <scope>NUCLEOTIDE SEQUENCE</scope>
</reference>
<proteinExistence type="predicted"/>
<name>A0A6J7S4K8_9ZZZZ</name>
<evidence type="ECO:0000313" key="2">
    <source>
        <dbReference type="EMBL" id="CAB5036244.1"/>
    </source>
</evidence>
<dbReference type="EMBL" id="CAFBMC010000065">
    <property type="protein sequence ID" value="CAB4904310.1"/>
    <property type="molecule type" value="Genomic_DNA"/>
</dbReference>
<dbReference type="EMBL" id="CAFBPZ010000018">
    <property type="protein sequence ID" value="CAB5036244.1"/>
    <property type="molecule type" value="Genomic_DNA"/>
</dbReference>
<dbReference type="AlphaFoldDB" id="A0A6J7S4K8"/>
<accession>A0A6J7S4K8</accession>
<organism evidence="2">
    <name type="scientific">freshwater metagenome</name>
    <dbReference type="NCBI Taxonomy" id="449393"/>
    <lineage>
        <taxon>unclassified sequences</taxon>
        <taxon>metagenomes</taxon>
        <taxon>ecological metagenomes</taxon>
    </lineage>
</organism>